<protein>
    <submittedName>
        <fullName evidence="1">Uncharacterized protein</fullName>
    </submittedName>
</protein>
<proteinExistence type="predicted"/>
<comment type="caution">
    <text evidence="1">The sequence shown here is derived from an EMBL/GenBank/DDBJ whole genome shotgun (WGS) entry which is preliminary data.</text>
</comment>
<gene>
    <name evidence="1" type="ORF">CRG98_021450</name>
</gene>
<evidence type="ECO:0000313" key="2">
    <source>
        <dbReference type="Proteomes" id="UP000233551"/>
    </source>
</evidence>
<dbReference type="AlphaFoldDB" id="A0A2I0JPG4"/>
<dbReference type="Proteomes" id="UP000233551">
    <property type="component" value="Unassembled WGS sequence"/>
</dbReference>
<organism evidence="1 2">
    <name type="scientific">Punica granatum</name>
    <name type="common">Pomegranate</name>
    <dbReference type="NCBI Taxonomy" id="22663"/>
    <lineage>
        <taxon>Eukaryota</taxon>
        <taxon>Viridiplantae</taxon>
        <taxon>Streptophyta</taxon>
        <taxon>Embryophyta</taxon>
        <taxon>Tracheophyta</taxon>
        <taxon>Spermatophyta</taxon>
        <taxon>Magnoliopsida</taxon>
        <taxon>eudicotyledons</taxon>
        <taxon>Gunneridae</taxon>
        <taxon>Pentapetalae</taxon>
        <taxon>rosids</taxon>
        <taxon>malvids</taxon>
        <taxon>Myrtales</taxon>
        <taxon>Lythraceae</taxon>
        <taxon>Punica</taxon>
    </lineage>
</organism>
<reference evidence="1 2" key="1">
    <citation type="submission" date="2017-11" db="EMBL/GenBank/DDBJ databases">
        <title>De-novo sequencing of pomegranate (Punica granatum L.) genome.</title>
        <authorList>
            <person name="Akparov Z."/>
            <person name="Amiraslanov A."/>
            <person name="Hajiyeva S."/>
            <person name="Abbasov M."/>
            <person name="Kaur K."/>
            <person name="Hamwieh A."/>
            <person name="Solovyev V."/>
            <person name="Salamov A."/>
            <person name="Braich B."/>
            <person name="Kosarev P."/>
            <person name="Mahmoud A."/>
            <person name="Hajiyev E."/>
            <person name="Babayeva S."/>
            <person name="Izzatullayeva V."/>
            <person name="Mammadov A."/>
            <person name="Mammadov A."/>
            <person name="Sharifova S."/>
            <person name="Ojaghi J."/>
            <person name="Eynullazada K."/>
            <person name="Bayramov B."/>
            <person name="Abdulazimova A."/>
            <person name="Shahmuradov I."/>
        </authorList>
    </citation>
    <scope>NUCLEOTIDE SEQUENCE [LARGE SCALE GENOMIC DNA]</scope>
    <source>
        <strain evidence="2">cv. AG2017</strain>
        <tissue evidence="1">Leaf</tissue>
    </source>
</reference>
<keyword evidence="2" id="KW-1185">Reference proteome</keyword>
<name>A0A2I0JPG4_PUNGR</name>
<sequence>MGGDGWEICVRGCKRYLNLCGGGSFLSLSHRILGLSRGLGWWSRGLGIEPWLGVEPRLGGLAWLSYLECLNEENLNEPNIAICHVYECSGDSASRESVLPRLDARSGVDRLRSPIAPLCILMFVSVTLSPRGGSLACRPRPKTVGPGRPGDS</sequence>
<dbReference type="EMBL" id="PGOL01001432">
    <property type="protein sequence ID" value="PKI58162.1"/>
    <property type="molecule type" value="Genomic_DNA"/>
</dbReference>
<evidence type="ECO:0000313" key="1">
    <source>
        <dbReference type="EMBL" id="PKI58162.1"/>
    </source>
</evidence>
<accession>A0A2I0JPG4</accession>